<dbReference type="AlphaFoldDB" id="A0A7X9RZY8"/>
<evidence type="ECO:0000313" key="1">
    <source>
        <dbReference type="EMBL" id="NME71897.1"/>
    </source>
</evidence>
<gene>
    <name evidence="1" type="ORF">HHU12_28280</name>
</gene>
<evidence type="ECO:0008006" key="3">
    <source>
        <dbReference type="Google" id="ProtNLM"/>
    </source>
</evidence>
<dbReference type="Proteomes" id="UP000576082">
    <property type="component" value="Unassembled WGS sequence"/>
</dbReference>
<keyword evidence="2" id="KW-1185">Reference proteome</keyword>
<sequence length="744" mass="85736">MKNELQKVAIRNGALYVPLIETPEKAVITAITKSYIRLFEEVGLYFSNDLLLHLNAVSQTEKEAIYAVVQEILGLKKNWTPLIKEWDQPSKITFGDQVITWLSNKMGSQSGYLLPCDHVISEGTFNIDEFNGCPHCGTPFEVGKLMLKDEGKKLKKLSLWTDQELEKYFHGLLASAVALDATQVENLQILLKYFDLPEDAQIVMKETKMLVIDTLTQQNEIRKANQFFQSPNDVLRYLWYKHTGYLQLVKPKVIIKRKGINAVNIHRQMDAQQATKKKATDALKLKFSRKEAKVYAYWLNCLTMNIQQQCEDMHPNRGMWVRVIRALRLGELSKRKGYEKLAQLMDTFYNQNYTVWQGRVNHFKLKLDAEKTFSLLKQRPGLFARSLFANMLWFGPEVTLKHFKEIVNQLPSRLIYTLNMYADTYFDPSSDRVVKPLGGTSKRIPKNHLLQAYMEEDLKEMVNQIHQLTFEKIKEKLEQEEVKPHSIYIDPQLYNIPFAIGERSNHIQDLNHVPTGARFPIEGDKVRLFMQWGEGLSAQHLDMDVSCMVIYPEKAEFCSYSQLNIGGCKHSGDIQQIPEKVGTAEYIDVDVAYLQKWGAKYVYFTSNAYTNGSLSPNMMVGWMNSEYPMTISSTGVGYHPAHIQQHIKIKEGLAKGLLFGILDIQKREMIWLEMDFSGQVVQNMNLKTVESLMQKMEARIKVGDILKLKAGIHQLTITENQEEADQVYDLKWASDPNELNQFLL</sequence>
<evidence type="ECO:0000313" key="2">
    <source>
        <dbReference type="Proteomes" id="UP000576082"/>
    </source>
</evidence>
<proteinExistence type="predicted"/>
<comment type="caution">
    <text evidence="1">The sequence shown here is derived from an EMBL/GenBank/DDBJ whole genome shotgun (WGS) entry which is preliminary data.</text>
</comment>
<reference evidence="1 2" key="1">
    <citation type="submission" date="2020-04" db="EMBL/GenBank/DDBJ databases">
        <title>Flammeovirga sp. SR4, a novel species isolated from seawater.</title>
        <authorList>
            <person name="Wang X."/>
        </authorList>
    </citation>
    <scope>NUCLEOTIDE SEQUENCE [LARGE SCALE GENOMIC DNA]</scope>
    <source>
        <strain evidence="1 2">ATCC 23126</strain>
    </source>
</reference>
<dbReference type="RefSeq" id="WP_169660097.1">
    <property type="nucleotide sequence ID" value="NZ_JABANE010000120.1"/>
</dbReference>
<organism evidence="1 2">
    <name type="scientific">Flammeovirga aprica JL-4</name>
    <dbReference type="NCBI Taxonomy" id="694437"/>
    <lineage>
        <taxon>Bacteria</taxon>
        <taxon>Pseudomonadati</taxon>
        <taxon>Bacteroidota</taxon>
        <taxon>Cytophagia</taxon>
        <taxon>Cytophagales</taxon>
        <taxon>Flammeovirgaceae</taxon>
        <taxon>Flammeovirga</taxon>
    </lineage>
</organism>
<protein>
    <recommendedName>
        <fullName evidence="3">Prokaryotic RING finger family 4</fullName>
    </recommendedName>
</protein>
<dbReference type="EMBL" id="JABANE010000120">
    <property type="protein sequence ID" value="NME71897.1"/>
    <property type="molecule type" value="Genomic_DNA"/>
</dbReference>
<name>A0A7X9RZY8_9BACT</name>
<accession>A0A7X9RZY8</accession>